<reference evidence="3" key="1">
    <citation type="submission" date="2016-10" db="EMBL/GenBank/DDBJ databases">
        <authorList>
            <person name="Varghese N."/>
            <person name="Submissions S."/>
        </authorList>
    </citation>
    <scope>NUCLEOTIDE SEQUENCE [LARGE SCALE GENOMIC DNA]</scope>
    <source>
        <strain evidence="3">CGMCC 1.6444</strain>
    </source>
</reference>
<sequence length="59" mass="6450">MEADPLERLIAALHDQTAAMRELAESNRAVVDLVIAQQAEEEDDAPAPRTFLDGTPMDT</sequence>
<dbReference type="STRING" id="419597.SAMN04487957_110137"/>
<evidence type="ECO:0000256" key="1">
    <source>
        <dbReference type="SAM" id="MobiDB-lite"/>
    </source>
</evidence>
<evidence type="ECO:0000313" key="2">
    <source>
        <dbReference type="EMBL" id="SDO72639.1"/>
    </source>
</evidence>
<dbReference type="AlphaFoldDB" id="A0A1H0LWN3"/>
<keyword evidence="3" id="KW-1185">Reference proteome</keyword>
<name>A0A1H0LWN3_9GAMM</name>
<evidence type="ECO:0000313" key="3">
    <source>
        <dbReference type="Proteomes" id="UP000199075"/>
    </source>
</evidence>
<feature type="region of interest" description="Disordered" evidence="1">
    <location>
        <begin position="38"/>
        <end position="59"/>
    </location>
</feature>
<organism evidence="2 3">
    <name type="scientific">Halomonas shengliensis</name>
    <dbReference type="NCBI Taxonomy" id="419597"/>
    <lineage>
        <taxon>Bacteria</taxon>
        <taxon>Pseudomonadati</taxon>
        <taxon>Pseudomonadota</taxon>
        <taxon>Gammaproteobacteria</taxon>
        <taxon>Oceanospirillales</taxon>
        <taxon>Halomonadaceae</taxon>
        <taxon>Halomonas</taxon>
    </lineage>
</organism>
<dbReference type="RefSeq" id="WP_089680371.1">
    <property type="nucleotide sequence ID" value="NZ_FNIV01000010.1"/>
</dbReference>
<protein>
    <submittedName>
        <fullName evidence="2">Uncharacterized protein</fullName>
    </submittedName>
</protein>
<dbReference type="Proteomes" id="UP000199075">
    <property type="component" value="Unassembled WGS sequence"/>
</dbReference>
<dbReference type="EMBL" id="FNIV01000010">
    <property type="protein sequence ID" value="SDO72639.1"/>
    <property type="molecule type" value="Genomic_DNA"/>
</dbReference>
<accession>A0A1H0LWN3</accession>
<gene>
    <name evidence="2" type="ORF">SAMN04487957_110137</name>
</gene>
<proteinExistence type="predicted"/>